<comment type="caution">
    <text evidence="5">The sequence shown here is derived from an EMBL/GenBank/DDBJ whole genome shotgun (WGS) entry which is preliminary data.</text>
</comment>
<keyword evidence="3" id="KW-0472">Membrane</keyword>
<dbReference type="InterPro" id="IPR011009">
    <property type="entry name" value="Kinase-like_dom_sf"/>
</dbReference>
<dbReference type="AlphaFoldDB" id="A0AAV9J0C7"/>
<keyword evidence="6" id="KW-1185">Reference proteome</keyword>
<feature type="region of interest" description="Disordered" evidence="2">
    <location>
        <begin position="172"/>
        <end position="195"/>
    </location>
</feature>
<feature type="region of interest" description="Disordered" evidence="2">
    <location>
        <begin position="56"/>
        <end position="97"/>
    </location>
</feature>
<dbReference type="Pfam" id="PF03109">
    <property type="entry name" value="ABC1"/>
    <property type="match status" value="1"/>
</dbReference>
<dbReference type="GO" id="GO:0046467">
    <property type="term" value="P:membrane lipid biosynthetic process"/>
    <property type="evidence" value="ECO:0007669"/>
    <property type="project" value="TreeGrafter"/>
</dbReference>
<dbReference type="PANTHER" id="PTHR10566">
    <property type="entry name" value="CHAPERONE-ACTIVITY OF BC1 COMPLEX CABC1 -RELATED"/>
    <property type="match status" value="1"/>
</dbReference>
<dbReference type="EMBL" id="JANCYW010000014">
    <property type="protein sequence ID" value="KAK4537835.1"/>
    <property type="molecule type" value="Genomic_DNA"/>
</dbReference>
<gene>
    <name evidence="5" type="ORF">CDCA_CDCA14G3860</name>
</gene>
<dbReference type="PANTHER" id="PTHR10566:SF113">
    <property type="entry name" value="PROTEIN ACTIVITY OF BC1 COMPLEX KINASE 7, CHLOROPLASTIC"/>
    <property type="match status" value="1"/>
</dbReference>
<feature type="domain" description="ABC1 atypical kinase-like" evidence="4">
    <location>
        <begin position="286"/>
        <end position="536"/>
    </location>
</feature>
<keyword evidence="3" id="KW-1133">Transmembrane helix</keyword>
<dbReference type="CDD" id="cd05121">
    <property type="entry name" value="ABC1_ADCK3-like"/>
    <property type="match status" value="1"/>
</dbReference>
<reference evidence="5 6" key="1">
    <citation type="submission" date="2022-07" db="EMBL/GenBank/DDBJ databases">
        <title>Genome-wide signatures of adaptation to extreme environments.</title>
        <authorList>
            <person name="Cho C.H."/>
            <person name="Yoon H.S."/>
        </authorList>
    </citation>
    <scope>NUCLEOTIDE SEQUENCE [LARGE SCALE GENOMIC DNA]</scope>
    <source>
        <strain evidence="5 6">DBV 063 E5</strain>
    </source>
</reference>
<comment type="similarity">
    <text evidence="1">Belongs to the protein kinase superfamily. ADCK protein kinase family.</text>
</comment>
<dbReference type="SUPFAM" id="SSF56112">
    <property type="entry name" value="Protein kinase-like (PK-like)"/>
    <property type="match status" value="1"/>
</dbReference>
<dbReference type="GO" id="GO:0016020">
    <property type="term" value="C:membrane"/>
    <property type="evidence" value="ECO:0007669"/>
    <property type="project" value="GOC"/>
</dbReference>
<dbReference type="InterPro" id="IPR050154">
    <property type="entry name" value="UbiB_kinase"/>
</dbReference>
<organism evidence="5 6">
    <name type="scientific">Cyanidium caldarium</name>
    <name type="common">Red alga</name>
    <dbReference type="NCBI Taxonomy" id="2771"/>
    <lineage>
        <taxon>Eukaryota</taxon>
        <taxon>Rhodophyta</taxon>
        <taxon>Bangiophyceae</taxon>
        <taxon>Cyanidiales</taxon>
        <taxon>Cyanidiaceae</taxon>
        <taxon>Cyanidium</taxon>
    </lineage>
</organism>
<protein>
    <recommendedName>
        <fullName evidence="4">ABC1 atypical kinase-like domain-containing protein</fullName>
    </recommendedName>
</protein>
<evidence type="ECO:0000259" key="4">
    <source>
        <dbReference type="Pfam" id="PF03109"/>
    </source>
</evidence>
<dbReference type="InterPro" id="IPR004147">
    <property type="entry name" value="ABC1_dom"/>
</dbReference>
<dbReference type="Proteomes" id="UP001301350">
    <property type="component" value="Unassembled WGS sequence"/>
</dbReference>
<evidence type="ECO:0000256" key="3">
    <source>
        <dbReference type="SAM" id="Phobius"/>
    </source>
</evidence>
<evidence type="ECO:0000313" key="5">
    <source>
        <dbReference type="EMBL" id="KAK4537835.1"/>
    </source>
</evidence>
<evidence type="ECO:0000256" key="2">
    <source>
        <dbReference type="SAM" id="MobiDB-lite"/>
    </source>
</evidence>
<evidence type="ECO:0000256" key="1">
    <source>
        <dbReference type="ARBA" id="ARBA00009670"/>
    </source>
</evidence>
<feature type="compositionally biased region" description="Polar residues" evidence="2">
    <location>
        <begin position="179"/>
        <end position="188"/>
    </location>
</feature>
<evidence type="ECO:0000313" key="6">
    <source>
        <dbReference type="Proteomes" id="UP001301350"/>
    </source>
</evidence>
<feature type="transmembrane region" description="Helical" evidence="3">
    <location>
        <begin position="726"/>
        <end position="746"/>
    </location>
</feature>
<dbReference type="GO" id="GO:1901031">
    <property type="term" value="P:regulation of response to reactive oxygen species"/>
    <property type="evidence" value="ECO:0007669"/>
    <property type="project" value="TreeGrafter"/>
</dbReference>
<proteinExistence type="inferred from homology"/>
<accession>A0AAV9J0C7</accession>
<feature type="region of interest" description="Disordered" evidence="2">
    <location>
        <begin position="1"/>
        <end position="33"/>
    </location>
</feature>
<keyword evidence="3" id="KW-0812">Transmembrane</keyword>
<name>A0AAV9J0C7_CYACA</name>
<sequence>MRASPPRQFTAPPAIHNAGSFVSRKPSVHRSRSGALVSVTHQWRWRASGCSRRRLVGQAGAKEPERSPSAGDSSFGFLSGSQRGREGGKSAAGGAETGYQPEIDVSLLFGEEERSRLQFERNVDQLVRVLRTQAPRPGSASRNGQTATNVHTPYRASRPVLDARGRLQVLNGGPPAANDSVTTTTAASRSPPVLEWEPAPHSRPLSIWWFVTRLAVAASLANTRWTYGVVGSAEALERRQRNRRRAIAAWVRESLLALGPTFIKVGQFFSARSDLFPAEVIEELSQLQDSVPAFDVAEARRIVEDELELPPGGISAIFSSFSDKPLAAASLGQVHLATLRSNGEQVVVKVQRRRLRELFAIDLRAMRKVAEWAQNSRRFGGPSRDWVGIFEECRAVLMREIDYTIEGKSADRFRENFAPVPWARIPRVLWRYTTSRVIVQQFLPGIKINQTAQLREAGFDTRRVARRASEAYLFQILGDGFFHADPHPGNLAVGPGETLIYYDFGMMGEIGTDVKRRLVEMLVAVVDRDAERVMEVLVELGALVPPSDPTPVRRAIQYFLDSLGSRPMRNQTVGAIGDDLYAIAYDQPFRFPATFTFVLRAFTTLEGLCRTLDPEFSFGSVAQPFGMALLQAQRGRRDLRSLISDRAIRSTMVLPARVERVESTLNRLERGDVTVRSRNLELERLLRRQGAVMEAAVAAFLSGTFATAAMELQSLVPSMPNVDARLVWVLASVSLAAAVSAVRTYWTDVRRERRWERALRRGGNGR</sequence>